<proteinExistence type="predicted"/>
<dbReference type="EMBL" id="ML977326">
    <property type="protein sequence ID" value="KAF2113962.1"/>
    <property type="molecule type" value="Genomic_DNA"/>
</dbReference>
<reference evidence="2" key="1">
    <citation type="journal article" date="2020" name="Stud. Mycol.">
        <title>101 Dothideomycetes genomes: a test case for predicting lifestyles and emergence of pathogens.</title>
        <authorList>
            <person name="Haridas S."/>
            <person name="Albert R."/>
            <person name="Binder M."/>
            <person name="Bloem J."/>
            <person name="Labutti K."/>
            <person name="Salamov A."/>
            <person name="Andreopoulos B."/>
            <person name="Baker S."/>
            <person name="Barry K."/>
            <person name="Bills G."/>
            <person name="Bluhm B."/>
            <person name="Cannon C."/>
            <person name="Castanera R."/>
            <person name="Culley D."/>
            <person name="Daum C."/>
            <person name="Ezra D."/>
            <person name="Gonzalez J."/>
            <person name="Henrissat B."/>
            <person name="Kuo A."/>
            <person name="Liang C."/>
            <person name="Lipzen A."/>
            <person name="Lutzoni F."/>
            <person name="Magnuson J."/>
            <person name="Mondo S."/>
            <person name="Nolan M."/>
            <person name="Ohm R."/>
            <person name="Pangilinan J."/>
            <person name="Park H.-J."/>
            <person name="Ramirez L."/>
            <person name="Alfaro M."/>
            <person name="Sun H."/>
            <person name="Tritt A."/>
            <person name="Yoshinaga Y."/>
            <person name="Zwiers L.-H."/>
            <person name="Turgeon B."/>
            <person name="Goodwin S."/>
            <person name="Spatafora J."/>
            <person name="Crous P."/>
            <person name="Grigoriev I."/>
        </authorList>
    </citation>
    <scope>NUCLEOTIDE SEQUENCE</scope>
    <source>
        <strain evidence="2">CBS 627.86</strain>
    </source>
</reference>
<dbReference type="PANTHER" id="PTHR38119">
    <property type="entry name" value="BTB DOMAIN-CONTAINING PROTEIN-RELATED"/>
    <property type="match status" value="1"/>
</dbReference>
<sequence length="435" mass="48675">MANLPEDVEIILAHDRKYKFHAAQLARGSTFFSDMLSAQNAKRLGKKAEFAGINTKWVVKLTERDTDRNPAGKLELLELDDMGKPMHGTGRGMVLNENGRIPTQLFDNYERVLYALYGNGISYPEGDMQSVLIRSVGAIQIAEYLGCVHTIGKPVEVALVRYGQDLFKHIQAQPWNWAQMACRIESELIFQEAIIHLAGNWTLYSHDEDVLDTISDQIRTLCEKHHNILNDKRQKLELAVMSQYPGDLATPSQERPIRREEFSKDILVWMALCFFRHYLGQRIILKKGGLSPDGGYELYKALGTAGDAYMDKSVLNQLHAKFPVTKKAMNVVENHLLEIKECIKGIVDAHGIMKNESQLITPVAYLTCVEVEREDCPWVGVDDAEGGGVPLGGGRNGGRMWGNDIIKKNLSASRRLAAGAGGEEESPTRKRARNV</sequence>
<name>A0A6A5Z3H4_9PLEO</name>
<evidence type="ECO:0000313" key="2">
    <source>
        <dbReference type="EMBL" id="KAF2113962.1"/>
    </source>
</evidence>
<evidence type="ECO:0000313" key="3">
    <source>
        <dbReference type="Proteomes" id="UP000799770"/>
    </source>
</evidence>
<dbReference type="Proteomes" id="UP000799770">
    <property type="component" value="Unassembled WGS sequence"/>
</dbReference>
<protein>
    <recommendedName>
        <fullName evidence="4">BTB domain-containing protein</fullName>
    </recommendedName>
</protein>
<accession>A0A6A5Z3H4</accession>
<dbReference type="PANTHER" id="PTHR38119:SF2">
    <property type="entry name" value="TRANSCRIPTION FACTOR DOMAIN-CONTAINING PROTEIN"/>
    <property type="match status" value="1"/>
</dbReference>
<dbReference type="AlphaFoldDB" id="A0A6A5Z3H4"/>
<evidence type="ECO:0000256" key="1">
    <source>
        <dbReference type="SAM" id="MobiDB-lite"/>
    </source>
</evidence>
<keyword evidence="3" id="KW-1185">Reference proteome</keyword>
<gene>
    <name evidence="2" type="ORF">BDV96DRAFT_600711</name>
</gene>
<organism evidence="2 3">
    <name type="scientific">Lophiotrema nucula</name>
    <dbReference type="NCBI Taxonomy" id="690887"/>
    <lineage>
        <taxon>Eukaryota</taxon>
        <taxon>Fungi</taxon>
        <taxon>Dikarya</taxon>
        <taxon>Ascomycota</taxon>
        <taxon>Pezizomycotina</taxon>
        <taxon>Dothideomycetes</taxon>
        <taxon>Pleosporomycetidae</taxon>
        <taxon>Pleosporales</taxon>
        <taxon>Lophiotremataceae</taxon>
        <taxon>Lophiotrema</taxon>
    </lineage>
</organism>
<feature type="region of interest" description="Disordered" evidence="1">
    <location>
        <begin position="416"/>
        <end position="435"/>
    </location>
</feature>
<evidence type="ECO:0008006" key="4">
    <source>
        <dbReference type="Google" id="ProtNLM"/>
    </source>
</evidence>
<dbReference type="OrthoDB" id="2129688at2759"/>